<dbReference type="Pfam" id="PF01048">
    <property type="entry name" value="PNP_UDP_1"/>
    <property type="match status" value="1"/>
</dbReference>
<organism evidence="7 8">
    <name type="scientific">Brachybacterium avium</name>
    <dbReference type="NCBI Taxonomy" id="2017485"/>
    <lineage>
        <taxon>Bacteria</taxon>
        <taxon>Bacillati</taxon>
        <taxon>Actinomycetota</taxon>
        <taxon>Actinomycetes</taxon>
        <taxon>Micrococcales</taxon>
        <taxon>Dermabacteraceae</taxon>
        <taxon>Brachybacterium</taxon>
    </lineage>
</organism>
<feature type="domain" description="Nucleoside phosphorylase" evidence="6">
    <location>
        <begin position="23"/>
        <end position="253"/>
    </location>
</feature>
<name>A0A220UED9_9MICO</name>
<dbReference type="InterPro" id="IPR010049">
    <property type="entry name" value="MTA_SAH_Nsdase"/>
</dbReference>
<dbReference type="GO" id="GO:0008930">
    <property type="term" value="F:methylthioadenosine nucleosidase activity"/>
    <property type="evidence" value="ECO:0007669"/>
    <property type="project" value="InterPro"/>
</dbReference>
<dbReference type="SUPFAM" id="SSF53167">
    <property type="entry name" value="Purine and uridine phosphorylases"/>
    <property type="match status" value="1"/>
</dbReference>
<keyword evidence="5" id="KW-0486">Methionine biosynthesis</keyword>
<reference evidence="8" key="1">
    <citation type="submission" date="2017-07" db="EMBL/GenBank/DDBJ databases">
        <title>Brachybacterium sp. VR2415.</title>
        <authorList>
            <person name="Tak E.J."/>
            <person name="Bae J.-W."/>
        </authorList>
    </citation>
    <scope>NUCLEOTIDE SEQUENCE [LARGE SCALE GENOMIC DNA]</scope>
    <source>
        <strain evidence="8">VR2415</strain>
    </source>
</reference>
<sequence>MPASTASTAATSSAPAAGLDGPLLVLVAMPEEAAPLHARLEGARDLTTPFATGVTARRGRLAGADTVVVTTGIGIAAASAAATWGILATAPGLVVAAGSCGGLAADVEVGTLIVGETFTYSIADATAFGYAPGQVPGGPVRFAAVPARVDIAEQAALRADGQGEGRGVRRGLMLSGDAFVTAEIADPMRERFPAALSADMETTASARSAEVLGVPFVALRAVSDLCGPAAGQQFHLELDVVSEISARAVQQLAEDRTR</sequence>
<dbReference type="CDD" id="cd09008">
    <property type="entry name" value="MTAN"/>
    <property type="match status" value="1"/>
</dbReference>
<dbReference type="KEGG" id="brv:CFK39_11320"/>
<gene>
    <name evidence="7" type="primary">mtnN</name>
    <name evidence="7" type="ORF">CFK39_11320</name>
</gene>
<protein>
    <recommendedName>
        <fullName evidence="2">adenosylhomocysteine nucleosidase</fullName>
        <ecNumber evidence="2">3.2.2.9</ecNumber>
    </recommendedName>
</protein>
<evidence type="ECO:0000256" key="2">
    <source>
        <dbReference type="ARBA" id="ARBA00011974"/>
    </source>
</evidence>
<evidence type="ECO:0000313" key="7">
    <source>
        <dbReference type="EMBL" id="ASK66311.1"/>
    </source>
</evidence>
<evidence type="ECO:0000256" key="5">
    <source>
        <dbReference type="ARBA" id="ARBA00023167"/>
    </source>
</evidence>
<dbReference type="Gene3D" id="3.40.50.1580">
    <property type="entry name" value="Nucleoside phosphorylase domain"/>
    <property type="match status" value="1"/>
</dbReference>
<dbReference type="EMBL" id="CP022316">
    <property type="protein sequence ID" value="ASK66311.1"/>
    <property type="molecule type" value="Genomic_DNA"/>
</dbReference>
<evidence type="ECO:0000256" key="1">
    <source>
        <dbReference type="ARBA" id="ARBA00004945"/>
    </source>
</evidence>
<dbReference type="Proteomes" id="UP000198398">
    <property type="component" value="Chromosome"/>
</dbReference>
<dbReference type="InterPro" id="IPR035994">
    <property type="entry name" value="Nucleoside_phosphorylase_sf"/>
</dbReference>
<dbReference type="GO" id="GO:0019284">
    <property type="term" value="P:L-methionine salvage from S-adenosylmethionine"/>
    <property type="evidence" value="ECO:0007669"/>
    <property type="project" value="TreeGrafter"/>
</dbReference>
<keyword evidence="4" id="KW-0378">Hydrolase</keyword>
<evidence type="ECO:0000256" key="3">
    <source>
        <dbReference type="ARBA" id="ARBA00022605"/>
    </source>
</evidence>
<dbReference type="GO" id="GO:0019509">
    <property type="term" value="P:L-methionine salvage from methylthioadenosine"/>
    <property type="evidence" value="ECO:0007669"/>
    <property type="project" value="UniProtKB-UniPathway"/>
</dbReference>
<dbReference type="InterPro" id="IPR000845">
    <property type="entry name" value="Nucleoside_phosphorylase_d"/>
</dbReference>
<dbReference type="NCBIfam" id="TIGR01704">
    <property type="entry name" value="MTA_SAH-Nsdase"/>
    <property type="match status" value="1"/>
</dbReference>
<proteinExistence type="predicted"/>
<comment type="pathway">
    <text evidence="1">Amino-acid biosynthesis; L-methionine biosynthesis via salvage pathway; S-methyl-5-thio-alpha-D-ribose 1-phosphate from S-methyl-5'-thioadenosine (hydrolase route): step 1/2.</text>
</comment>
<accession>A0A220UED9</accession>
<dbReference type="GO" id="GO:0009164">
    <property type="term" value="P:nucleoside catabolic process"/>
    <property type="evidence" value="ECO:0007669"/>
    <property type="project" value="InterPro"/>
</dbReference>
<keyword evidence="3" id="KW-0028">Amino-acid biosynthesis</keyword>
<dbReference type="RefSeq" id="WP_089065552.1">
    <property type="nucleotide sequence ID" value="NZ_CP022316.1"/>
</dbReference>
<dbReference type="GO" id="GO:0008782">
    <property type="term" value="F:adenosylhomocysteine nucleosidase activity"/>
    <property type="evidence" value="ECO:0007669"/>
    <property type="project" value="UniProtKB-EC"/>
</dbReference>
<dbReference type="UniPathway" id="UPA00904">
    <property type="reaction ID" value="UER00871"/>
</dbReference>
<evidence type="ECO:0000256" key="4">
    <source>
        <dbReference type="ARBA" id="ARBA00022801"/>
    </source>
</evidence>
<dbReference type="OrthoDB" id="3734512at2"/>
<dbReference type="PANTHER" id="PTHR46832">
    <property type="entry name" value="5'-METHYLTHIOADENOSINE/S-ADENOSYLHOMOCYSTEINE NUCLEOSIDASE"/>
    <property type="match status" value="1"/>
</dbReference>
<keyword evidence="8" id="KW-1185">Reference proteome</keyword>
<dbReference type="EC" id="3.2.2.9" evidence="2"/>
<dbReference type="PANTHER" id="PTHR46832:SF1">
    <property type="entry name" value="5'-METHYLTHIOADENOSINE_S-ADENOSYLHOMOCYSTEINE NUCLEOSIDASE"/>
    <property type="match status" value="1"/>
</dbReference>
<dbReference type="AlphaFoldDB" id="A0A220UED9"/>
<dbReference type="GO" id="GO:0005829">
    <property type="term" value="C:cytosol"/>
    <property type="evidence" value="ECO:0007669"/>
    <property type="project" value="TreeGrafter"/>
</dbReference>
<evidence type="ECO:0000313" key="8">
    <source>
        <dbReference type="Proteomes" id="UP000198398"/>
    </source>
</evidence>
<evidence type="ECO:0000259" key="6">
    <source>
        <dbReference type="Pfam" id="PF01048"/>
    </source>
</evidence>